<evidence type="ECO:0000313" key="2">
    <source>
        <dbReference type="Proteomes" id="UP000503349"/>
    </source>
</evidence>
<proteinExistence type="predicted"/>
<reference evidence="1 2" key="1">
    <citation type="submission" date="2019-02" db="EMBL/GenBank/DDBJ databases">
        <title>Opniocepnalus argus genome.</title>
        <authorList>
            <person name="Zhou C."/>
            <person name="Xiao S."/>
        </authorList>
    </citation>
    <scope>NUCLEOTIDE SEQUENCE [LARGE SCALE GENOMIC DNA]</scope>
    <source>
        <strain evidence="1">OARG1902GOOAL</strain>
        <tissue evidence="1">Muscle</tissue>
    </source>
</reference>
<dbReference type="Proteomes" id="UP000503349">
    <property type="component" value="Chromosome 14"/>
</dbReference>
<gene>
    <name evidence="1" type="ORF">EXN66_Car014421</name>
</gene>
<accession>A0A6G1Q8J2</accession>
<dbReference type="AlphaFoldDB" id="A0A6G1Q8J2"/>
<organism evidence="1 2">
    <name type="scientific">Channa argus</name>
    <name type="common">Northern snakehead</name>
    <name type="synonym">Ophicephalus argus</name>
    <dbReference type="NCBI Taxonomy" id="215402"/>
    <lineage>
        <taxon>Eukaryota</taxon>
        <taxon>Metazoa</taxon>
        <taxon>Chordata</taxon>
        <taxon>Craniata</taxon>
        <taxon>Vertebrata</taxon>
        <taxon>Euteleostomi</taxon>
        <taxon>Actinopterygii</taxon>
        <taxon>Neopterygii</taxon>
        <taxon>Teleostei</taxon>
        <taxon>Neoteleostei</taxon>
        <taxon>Acanthomorphata</taxon>
        <taxon>Anabantaria</taxon>
        <taxon>Anabantiformes</taxon>
        <taxon>Channoidei</taxon>
        <taxon>Channidae</taxon>
        <taxon>Channa</taxon>
    </lineage>
</organism>
<keyword evidence="2" id="KW-1185">Reference proteome</keyword>
<sequence length="84" mass="9258">MTIADCHLKRFLKAVNANITDETTTEVAFPEHAVASSCCAHVGDLEETRAKIPSALYKLSRETCKKGRLHGHRRGCPSPICNHI</sequence>
<dbReference type="EMBL" id="CM015725">
    <property type="protein sequence ID" value="KAF3698734.1"/>
    <property type="molecule type" value="Genomic_DNA"/>
</dbReference>
<protein>
    <submittedName>
        <fullName evidence="1">Uncharacterized protein</fullName>
    </submittedName>
</protein>
<reference evidence="2" key="2">
    <citation type="submission" date="2019-02" db="EMBL/GenBank/DDBJ databases">
        <title>Opniocepnalus argus Var Kimnra genome.</title>
        <authorList>
            <person name="Zhou C."/>
            <person name="Xiao S."/>
        </authorList>
    </citation>
    <scope>NUCLEOTIDE SEQUENCE [LARGE SCALE GENOMIC DNA]</scope>
</reference>
<name>A0A6G1Q8J2_CHAAH</name>
<evidence type="ECO:0000313" key="1">
    <source>
        <dbReference type="EMBL" id="KAF3698734.1"/>
    </source>
</evidence>